<dbReference type="GO" id="GO:0000045">
    <property type="term" value="P:autophagosome assembly"/>
    <property type="evidence" value="ECO:0007669"/>
    <property type="project" value="InterPro"/>
</dbReference>
<evidence type="ECO:0000256" key="1">
    <source>
        <dbReference type="PROSITE-ProRule" id="PRU00221"/>
    </source>
</evidence>
<protein>
    <submittedName>
        <fullName evidence="2">Uncharacterized protein</fullName>
    </submittedName>
</protein>
<dbReference type="InterPro" id="IPR045160">
    <property type="entry name" value="ATG16"/>
</dbReference>
<evidence type="ECO:0000313" key="2">
    <source>
        <dbReference type="EMBL" id="VFU52187.1"/>
    </source>
</evidence>
<proteinExistence type="predicted"/>
<feature type="repeat" description="WD" evidence="1">
    <location>
        <begin position="1"/>
        <end position="24"/>
    </location>
</feature>
<name>A0A6N2MI32_SALVM</name>
<gene>
    <name evidence="2" type="ORF">SVIM_LOCUS356373</name>
</gene>
<dbReference type="Gene3D" id="2.130.10.10">
    <property type="entry name" value="YVTN repeat-like/Quinoprotein amine dehydrogenase"/>
    <property type="match status" value="1"/>
</dbReference>
<dbReference type="PANTHER" id="PTHR19878">
    <property type="entry name" value="AUTOPHAGY PROTEIN 16-LIKE"/>
    <property type="match status" value="1"/>
</dbReference>
<dbReference type="PANTHER" id="PTHR19878:SF8">
    <property type="entry name" value="AUTOPHAGY-RELATED 16, ISOFORM F"/>
    <property type="match status" value="1"/>
</dbReference>
<reference evidence="2" key="1">
    <citation type="submission" date="2019-03" db="EMBL/GenBank/DDBJ databases">
        <authorList>
            <person name="Mank J."/>
            <person name="Almeida P."/>
        </authorList>
    </citation>
    <scope>NUCLEOTIDE SEQUENCE</scope>
    <source>
        <strain evidence="2">78183</strain>
    </source>
</reference>
<dbReference type="InterPro" id="IPR036322">
    <property type="entry name" value="WD40_repeat_dom_sf"/>
</dbReference>
<dbReference type="Pfam" id="PF00400">
    <property type="entry name" value="WD40"/>
    <property type="match status" value="1"/>
</dbReference>
<dbReference type="SUPFAM" id="SSF50978">
    <property type="entry name" value="WD40 repeat-like"/>
    <property type="match status" value="1"/>
</dbReference>
<dbReference type="InterPro" id="IPR001680">
    <property type="entry name" value="WD40_rpt"/>
</dbReference>
<dbReference type="AlphaFoldDB" id="A0A6N2MI32"/>
<accession>A0A6N2MI32</accession>
<dbReference type="InterPro" id="IPR015943">
    <property type="entry name" value="WD40/YVTN_repeat-like_dom_sf"/>
</dbReference>
<dbReference type="PROSITE" id="PS50082">
    <property type="entry name" value="WD_REPEATS_2"/>
    <property type="match status" value="1"/>
</dbReference>
<keyword evidence="1" id="KW-0853">WD repeat</keyword>
<dbReference type="EMBL" id="CAADRP010001785">
    <property type="protein sequence ID" value="VFU52187.1"/>
    <property type="molecule type" value="Genomic_DNA"/>
</dbReference>
<organism evidence="2">
    <name type="scientific">Salix viminalis</name>
    <name type="common">Common osier</name>
    <name type="synonym">Basket willow</name>
    <dbReference type="NCBI Taxonomy" id="40686"/>
    <lineage>
        <taxon>Eukaryota</taxon>
        <taxon>Viridiplantae</taxon>
        <taxon>Streptophyta</taxon>
        <taxon>Embryophyta</taxon>
        <taxon>Tracheophyta</taxon>
        <taxon>Spermatophyta</taxon>
        <taxon>Magnoliopsida</taxon>
        <taxon>eudicotyledons</taxon>
        <taxon>Gunneridae</taxon>
        <taxon>Pentapetalae</taxon>
        <taxon>rosids</taxon>
        <taxon>fabids</taxon>
        <taxon>Malpighiales</taxon>
        <taxon>Salicaceae</taxon>
        <taxon>Saliceae</taxon>
        <taxon>Salix</taxon>
    </lineage>
</organism>
<sequence>MLTEAAYDRTIKVWDLRKGVCTSTIIFHSCCNSLCFSMDGQTICCGHADGNLRFSQNGSVVLTSGRDNLFDARSVEVCGKSRASGNRPVASNWSRSCIRPDDNYAAACSADGYLFAYLVNI</sequence>